<protein>
    <submittedName>
        <fullName evidence="3">Uncharacterized protein LOC115753344</fullName>
    </submittedName>
</protein>
<dbReference type="Proteomes" id="UP000827889">
    <property type="component" value="Chromosome 5"/>
</dbReference>
<name>A0ABM3HET9_9MYRT</name>
<evidence type="ECO:0000313" key="2">
    <source>
        <dbReference type="Proteomes" id="UP000827889"/>
    </source>
</evidence>
<feature type="region of interest" description="Disordered" evidence="1">
    <location>
        <begin position="103"/>
        <end position="133"/>
    </location>
</feature>
<keyword evidence="2" id="KW-1185">Reference proteome</keyword>
<proteinExistence type="predicted"/>
<accession>A0ABM3HET9</accession>
<feature type="region of interest" description="Disordered" evidence="1">
    <location>
        <begin position="1"/>
        <end position="25"/>
    </location>
</feature>
<dbReference type="GeneID" id="115753344"/>
<organism evidence="2 3">
    <name type="scientific">Rhodamnia argentea</name>
    <dbReference type="NCBI Taxonomy" id="178133"/>
    <lineage>
        <taxon>Eukaryota</taxon>
        <taxon>Viridiplantae</taxon>
        <taxon>Streptophyta</taxon>
        <taxon>Embryophyta</taxon>
        <taxon>Tracheophyta</taxon>
        <taxon>Spermatophyta</taxon>
        <taxon>Magnoliopsida</taxon>
        <taxon>eudicotyledons</taxon>
        <taxon>Gunneridae</taxon>
        <taxon>Pentapetalae</taxon>
        <taxon>rosids</taxon>
        <taxon>malvids</taxon>
        <taxon>Myrtales</taxon>
        <taxon>Myrtaceae</taxon>
        <taxon>Myrtoideae</taxon>
        <taxon>Myrteae</taxon>
        <taxon>Australasian group</taxon>
        <taxon>Rhodamnia</taxon>
    </lineage>
</organism>
<sequence>MVVQTRQGRGGTGRASSSNNAEREAISSKIKSSLFCSKKEVVKPEGLTDNETGLPGTLFVVLPNCNDDGIVEDTCAVIDAEMRDGNLADDDGVSNCMAKAGITREPKPVDGPFLKDTTAATPELGEDNGLPWS</sequence>
<evidence type="ECO:0000256" key="1">
    <source>
        <dbReference type="SAM" id="MobiDB-lite"/>
    </source>
</evidence>
<gene>
    <name evidence="3" type="primary">LOC115753344</name>
</gene>
<reference evidence="3" key="1">
    <citation type="submission" date="2025-08" db="UniProtKB">
        <authorList>
            <consortium name="RefSeq"/>
        </authorList>
    </citation>
    <scope>IDENTIFICATION</scope>
    <source>
        <tissue evidence="3">Leaf</tissue>
    </source>
</reference>
<evidence type="ECO:0000313" key="3">
    <source>
        <dbReference type="RefSeq" id="XP_048135113.1"/>
    </source>
</evidence>
<dbReference type="RefSeq" id="XP_048135113.1">
    <property type="nucleotide sequence ID" value="XM_048279156.1"/>
</dbReference>